<organism evidence="2 3">
    <name type="scientific">Ganoderma sinense ZZ0214-1</name>
    <dbReference type="NCBI Taxonomy" id="1077348"/>
    <lineage>
        <taxon>Eukaryota</taxon>
        <taxon>Fungi</taxon>
        <taxon>Dikarya</taxon>
        <taxon>Basidiomycota</taxon>
        <taxon>Agaricomycotina</taxon>
        <taxon>Agaricomycetes</taxon>
        <taxon>Polyporales</taxon>
        <taxon>Polyporaceae</taxon>
        <taxon>Ganoderma</taxon>
    </lineage>
</organism>
<evidence type="ECO:0000313" key="2">
    <source>
        <dbReference type="EMBL" id="PIL34558.1"/>
    </source>
</evidence>
<keyword evidence="3" id="KW-1185">Reference proteome</keyword>
<dbReference type="AlphaFoldDB" id="A0A2G8SLV6"/>
<dbReference type="STRING" id="1077348.A0A2G8SLV6"/>
<dbReference type="EMBL" id="AYKW01000005">
    <property type="protein sequence ID" value="PIL34558.1"/>
    <property type="molecule type" value="Genomic_DNA"/>
</dbReference>
<dbReference type="SUPFAM" id="SSF81383">
    <property type="entry name" value="F-box domain"/>
    <property type="match status" value="1"/>
</dbReference>
<feature type="domain" description="F-box" evidence="1">
    <location>
        <begin position="6"/>
        <end position="38"/>
    </location>
</feature>
<name>A0A2G8SLV6_9APHY</name>
<accession>A0A2G8SLV6</accession>
<evidence type="ECO:0000259" key="1">
    <source>
        <dbReference type="Pfam" id="PF00646"/>
    </source>
</evidence>
<dbReference type="OrthoDB" id="2745718at2759"/>
<comment type="caution">
    <text evidence="2">The sequence shown here is derived from an EMBL/GenBank/DDBJ whole genome shotgun (WGS) entry which is preliminary data.</text>
</comment>
<gene>
    <name evidence="2" type="ORF">GSI_03336</name>
</gene>
<dbReference type="InterPro" id="IPR036047">
    <property type="entry name" value="F-box-like_dom_sf"/>
</dbReference>
<proteinExistence type="predicted"/>
<protein>
    <recommendedName>
        <fullName evidence="1">F-box domain-containing protein</fullName>
    </recommendedName>
</protein>
<sequence length="546" mass="61086">MPRAYFSDLPGELLIECFSYLDYKTLVCKRFRQSIKDSVELQYLVELGADGLIEGVGCNLPTSERLKLLLQRRARWRYLNWSQITPVAVPALCQAYELVDGVFASSMGSDFSGSRHLQLSWLPSSTDQARTVEREDVGVRMRDFAIDPSQDLMALVMADDVASFTVHLQTIGTNKPHPKARVPLLQAPVPFQVGNSFVQIVDDVVGAFFWVHGPGLIIWNWRTGKTLVNCIGFDLPTGAYDFAFISSRAYMITVTTGSGSIELYTFSDAAEAPTSSKSKSESQSGALQPQSASSIVADARRSLPTQVAVLALPPTAPGVSLRRFLTHAAPFVARPTPGRLFETPRDAQVHMMSLFYGDHSRSYYLFLHNRYLLSHIPVAPGVGSGKGEEGEEAKVVERQWDDWGPDHTRFVNWIAHFQWLRYLHGQRIIFPPIPLREGDEDGEMVMLMIDFNVHPKRLDDPVDTTGDALEGDEAGNAKYEMVDKEHVTEPGKVFEYPVVSRLPYAVSTRRGVRDVLDYTGFMIDQDRLIGMRSGDEGYVDLEVYTF</sequence>
<dbReference type="Proteomes" id="UP000230002">
    <property type="component" value="Unassembled WGS sequence"/>
</dbReference>
<dbReference type="InterPro" id="IPR001810">
    <property type="entry name" value="F-box_dom"/>
</dbReference>
<evidence type="ECO:0000313" key="3">
    <source>
        <dbReference type="Proteomes" id="UP000230002"/>
    </source>
</evidence>
<reference evidence="2 3" key="1">
    <citation type="journal article" date="2015" name="Sci. Rep.">
        <title>Chromosome-level genome map provides insights into diverse defense mechanisms in the medicinal fungus Ganoderma sinense.</title>
        <authorList>
            <person name="Zhu Y."/>
            <person name="Xu J."/>
            <person name="Sun C."/>
            <person name="Zhou S."/>
            <person name="Xu H."/>
            <person name="Nelson D.R."/>
            <person name="Qian J."/>
            <person name="Song J."/>
            <person name="Luo H."/>
            <person name="Xiang L."/>
            <person name="Li Y."/>
            <person name="Xu Z."/>
            <person name="Ji A."/>
            <person name="Wang L."/>
            <person name="Lu S."/>
            <person name="Hayward A."/>
            <person name="Sun W."/>
            <person name="Li X."/>
            <person name="Schwartz D.C."/>
            <person name="Wang Y."/>
            <person name="Chen S."/>
        </authorList>
    </citation>
    <scope>NUCLEOTIDE SEQUENCE [LARGE SCALE GENOMIC DNA]</scope>
    <source>
        <strain evidence="2 3">ZZ0214-1</strain>
    </source>
</reference>
<dbReference type="Pfam" id="PF00646">
    <property type="entry name" value="F-box"/>
    <property type="match status" value="1"/>
</dbReference>